<keyword evidence="3" id="KW-1185">Reference proteome</keyword>
<organism evidence="2 3">
    <name type="scientific">Natronolimnohabitans innermongolicus JCM 12255</name>
    <dbReference type="NCBI Taxonomy" id="1227499"/>
    <lineage>
        <taxon>Archaea</taxon>
        <taxon>Methanobacteriati</taxon>
        <taxon>Methanobacteriota</taxon>
        <taxon>Stenosarchaea group</taxon>
        <taxon>Halobacteria</taxon>
        <taxon>Halobacteriales</taxon>
        <taxon>Natrialbaceae</taxon>
        <taxon>Natronolimnohabitans</taxon>
    </lineage>
</organism>
<feature type="region of interest" description="Disordered" evidence="1">
    <location>
        <begin position="17"/>
        <end position="56"/>
    </location>
</feature>
<evidence type="ECO:0000313" key="3">
    <source>
        <dbReference type="Proteomes" id="UP000011602"/>
    </source>
</evidence>
<name>L9X6P0_9EURY</name>
<protein>
    <submittedName>
        <fullName evidence="2">Uncharacterized protein</fullName>
    </submittedName>
</protein>
<gene>
    <name evidence="2" type="ORF">C493_08211</name>
</gene>
<dbReference type="Proteomes" id="UP000011602">
    <property type="component" value="Unassembled WGS sequence"/>
</dbReference>
<evidence type="ECO:0000256" key="1">
    <source>
        <dbReference type="SAM" id="MobiDB-lite"/>
    </source>
</evidence>
<comment type="caution">
    <text evidence="2">The sequence shown here is derived from an EMBL/GenBank/DDBJ whole genome shotgun (WGS) entry which is preliminary data.</text>
</comment>
<accession>L9X6P0</accession>
<reference evidence="2 3" key="1">
    <citation type="journal article" date="2014" name="PLoS Genet.">
        <title>Phylogenetically driven sequencing of extremely halophilic archaea reveals strategies for static and dynamic osmo-response.</title>
        <authorList>
            <person name="Becker E.A."/>
            <person name="Seitzer P.M."/>
            <person name="Tritt A."/>
            <person name="Larsen D."/>
            <person name="Krusor M."/>
            <person name="Yao A.I."/>
            <person name="Wu D."/>
            <person name="Madern D."/>
            <person name="Eisen J.A."/>
            <person name="Darling A.E."/>
            <person name="Facciotti M.T."/>
        </authorList>
    </citation>
    <scope>NUCLEOTIDE SEQUENCE [LARGE SCALE GENOMIC DNA]</scope>
    <source>
        <strain evidence="2 3">JCM 12255</strain>
    </source>
</reference>
<evidence type="ECO:0000313" key="2">
    <source>
        <dbReference type="EMBL" id="ELY57454.1"/>
    </source>
</evidence>
<dbReference type="PROSITE" id="PS51257">
    <property type="entry name" value="PROKAR_LIPOPROTEIN"/>
    <property type="match status" value="1"/>
</dbReference>
<dbReference type="AlphaFoldDB" id="L9X6P0"/>
<proteinExistence type="predicted"/>
<sequence>MKLGAGIGVTIVAGCLDEDTTSSDGGSATTEQNGDESDCYTETNTETERITDETESVSAGADWVFHSDLEEGDVVTVEARQIGGEARPALEVEDPYGTLTVDSGPSEMISREIETRHDGRYYFRFHNEALVNSGLWDVRIDVEVEYENEVCE</sequence>
<dbReference type="eggNOG" id="arCOG09161">
    <property type="taxonomic scope" value="Archaea"/>
</dbReference>
<dbReference type="EMBL" id="AOHZ01000041">
    <property type="protein sequence ID" value="ELY57454.1"/>
    <property type="molecule type" value="Genomic_DNA"/>
</dbReference>
<feature type="compositionally biased region" description="Low complexity" evidence="1">
    <location>
        <begin position="22"/>
        <end position="31"/>
    </location>
</feature>